<dbReference type="RefSeq" id="WP_217944686.1">
    <property type="nucleotide sequence ID" value="NZ_JAHTGR010000013.1"/>
</dbReference>
<evidence type="ECO:0000313" key="3">
    <source>
        <dbReference type="Proteomes" id="UP001155901"/>
    </source>
</evidence>
<dbReference type="Proteomes" id="UP001162889">
    <property type="component" value="Unassembled WGS sequence"/>
</dbReference>
<gene>
    <name evidence="1" type="ORF">KVP70_23085</name>
    <name evidence="2" type="ORF">L1274_001208</name>
</gene>
<dbReference type="Proteomes" id="UP001155901">
    <property type="component" value="Unassembled WGS sequence"/>
</dbReference>
<name>A0AA41HG36_9BURK</name>
<comment type="caution">
    <text evidence="1">The sequence shown here is derived from an EMBL/GenBank/DDBJ whole genome shotgun (WGS) entry which is preliminary data.</text>
</comment>
<reference evidence="1" key="1">
    <citation type="submission" date="2021-07" db="EMBL/GenBank/DDBJ databases">
        <title>Characterization of violacein-producing bacteria and related species.</title>
        <authorList>
            <person name="Wilson H.S."/>
            <person name="De Leon M.E."/>
        </authorList>
    </citation>
    <scope>NUCLEOTIDE SEQUENCE</scope>
    <source>
        <strain evidence="1">HSC-15S17</strain>
    </source>
</reference>
<keyword evidence="4" id="KW-1185">Reference proteome</keyword>
<evidence type="ECO:0000313" key="2">
    <source>
        <dbReference type="EMBL" id="MCP2007515.1"/>
    </source>
</evidence>
<reference evidence="2" key="2">
    <citation type="submission" date="2022-03" db="EMBL/GenBank/DDBJ databases">
        <title>Genome Encyclopedia of Bacteria and Archaea VI: Functional Genomics of Type Strains.</title>
        <authorList>
            <person name="Whitman W."/>
        </authorList>
    </citation>
    <scope>NUCLEOTIDE SEQUENCE</scope>
    <source>
        <strain evidence="2">HSC-15S17</strain>
    </source>
</reference>
<evidence type="ECO:0000313" key="4">
    <source>
        <dbReference type="Proteomes" id="UP001162889"/>
    </source>
</evidence>
<dbReference type="AlphaFoldDB" id="A0AA41HG36"/>
<sequence>MADFKLEAGSKIPEHPLLSYLKEHNATNVASVKGYVGPSTRDGYVRMYADLADLSDAVDIARSDILYFAEAPDSVLPLGGTIVWLKKDAQVVVSKVETSAIKPRAEEALELSRGRLRILVRGGLRSDVCQSRCQVCQSRCQVCQSRGSRFELPGGFAFPQLRER</sequence>
<dbReference type="EMBL" id="JALJZU010000002">
    <property type="protein sequence ID" value="MCP2007515.1"/>
    <property type="molecule type" value="Genomic_DNA"/>
</dbReference>
<dbReference type="EMBL" id="JAHTGR010000013">
    <property type="protein sequence ID" value="MBV6323824.1"/>
    <property type="molecule type" value="Genomic_DNA"/>
</dbReference>
<organism evidence="1 3">
    <name type="scientific">Duganella violaceipulchra</name>
    <dbReference type="NCBI Taxonomy" id="2849652"/>
    <lineage>
        <taxon>Bacteria</taxon>
        <taxon>Pseudomonadati</taxon>
        <taxon>Pseudomonadota</taxon>
        <taxon>Betaproteobacteria</taxon>
        <taxon>Burkholderiales</taxon>
        <taxon>Oxalobacteraceae</taxon>
        <taxon>Telluria group</taxon>
        <taxon>Duganella</taxon>
    </lineage>
</organism>
<evidence type="ECO:0000313" key="1">
    <source>
        <dbReference type="EMBL" id="MBV6323824.1"/>
    </source>
</evidence>
<proteinExistence type="predicted"/>
<accession>A0AA41HG36</accession>
<protein>
    <submittedName>
        <fullName evidence="1">Uncharacterized protein</fullName>
    </submittedName>
</protein>